<dbReference type="RefSeq" id="WP_091332761.1">
    <property type="nucleotide sequence ID" value="NZ_FNOW01000011.1"/>
</dbReference>
<evidence type="ECO:0000313" key="4">
    <source>
        <dbReference type="Proteomes" id="UP000198672"/>
    </source>
</evidence>
<accession>A0A1H3E325</accession>
<dbReference type="PANTHER" id="PTHR35535:SF2">
    <property type="entry name" value="DUF306 DOMAIN-CONTAINING PROTEIN"/>
    <property type="match status" value="1"/>
</dbReference>
<dbReference type="Proteomes" id="UP000198672">
    <property type="component" value="Unassembled WGS sequence"/>
</dbReference>
<keyword evidence="4" id="KW-1185">Reference proteome</keyword>
<keyword evidence="3" id="KW-0346">Stress response</keyword>
<dbReference type="InterPro" id="IPR005184">
    <property type="entry name" value="DUF306_Meta_HslJ"/>
</dbReference>
<evidence type="ECO:0000259" key="2">
    <source>
        <dbReference type="Pfam" id="PF03724"/>
    </source>
</evidence>
<dbReference type="Gene3D" id="2.40.128.270">
    <property type="match status" value="2"/>
</dbReference>
<sequence length="286" mass="31015">MFNTLRAFLMLGWMLLTVGPLQAQSLPPEPAAPLSADAIEPEPVPSPPPFMEIDWRLTVYRSATGPKAVLAPAPPLLFRFAEGEFSGSSGCNRLRGRYTLNNLALQLGSELAITRMMCPEAVMQQEAAILSALQNVTGYRYTPDRLELIDATGAGVLGFSRVGAASEADGLDGRRWQLDRYLDAQGVLSVPLPETQLDLRFDARGQINGSDGCNPYLSGFIRNGTALQFGPLASTRPSCTETDGRAEQAAAYLALLGRVRQYRRDAEQLILLDATGTPLVYLRAVD</sequence>
<feature type="signal peptide" evidence="1">
    <location>
        <begin position="1"/>
        <end position="23"/>
    </location>
</feature>
<organism evidence="3 4">
    <name type="scientific">Allochromatium warmingii</name>
    <name type="common">Chromatium warmingii</name>
    <dbReference type="NCBI Taxonomy" id="61595"/>
    <lineage>
        <taxon>Bacteria</taxon>
        <taxon>Pseudomonadati</taxon>
        <taxon>Pseudomonadota</taxon>
        <taxon>Gammaproteobacteria</taxon>
        <taxon>Chromatiales</taxon>
        <taxon>Chromatiaceae</taxon>
        <taxon>Allochromatium</taxon>
    </lineage>
</organism>
<dbReference type="OrthoDB" id="5348860at2"/>
<dbReference type="InterPro" id="IPR053147">
    <property type="entry name" value="Hsp_HslJ-like"/>
</dbReference>
<evidence type="ECO:0000256" key="1">
    <source>
        <dbReference type="SAM" id="SignalP"/>
    </source>
</evidence>
<feature type="chain" id="PRO_5011615894" evidence="1">
    <location>
        <begin position="24"/>
        <end position="286"/>
    </location>
</feature>
<keyword evidence="1" id="KW-0732">Signal</keyword>
<proteinExistence type="predicted"/>
<dbReference type="STRING" id="61595.SAMN05421644_11129"/>
<gene>
    <name evidence="3" type="ORF">SAMN05421644_11129</name>
</gene>
<name>A0A1H3E325_ALLWA</name>
<dbReference type="EMBL" id="FNOW01000011">
    <property type="protein sequence ID" value="SDX73123.1"/>
    <property type="molecule type" value="Genomic_DNA"/>
</dbReference>
<dbReference type="Pfam" id="PF03724">
    <property type="entry name" value="META"/>
    <property type="match status" value="2"/>
</dbReference>
<feature type="domain" description="DUF306" evidence="2">
    <location>
        <begin position="55"/>
        <end position="159"/>
    </location>
</feature>
<feature type="domain" description="DUF306" evidence="2">
    <location>
        <begin position="170"/>
        <end position="280"/>
    </location>
</feature>
<dbReference type="AlphaFoldDB" id="A0A1H3E325"/>
<protein>
    <submittedName>
        <fullName evidence="3">Heat shock protein HslJ</fullName>
    </submittedName>
</protein>
<dbReference type="PANTHER" id="PTHR35535">
    <property type="entry name" value="HEAT SHOCK PROTEIN HSLJ"/>
    <property type="match status" value="1"/>
</dbReference>
<reference evidence="4" key="1">
    <citation type="submission" date="2016-10" db="EMBL/GenBank/DDBJ databases">
        <authorList>
            <person name="Varghese N."/>
            <person name="Submissions S."/>
        </authorList>
    </citation>
    <scope>NUCLEOTIDE SEQUENCE [LARGE SCALE GENOMIC DNA]</scope>
    <source>
        <strain evidence="4">DSM 173</strain>
    </source>
</reference>
<dbReference type="InterPro" id="IPR038670">
    <property type="entry name" value="HslJ-like_sf"/>
</dbReference>
<evidence type="ECO:0000313" key="3">
    <source>
        <dbReference type="EMBL" id="SDX73123.1"/>
    </source>
</evidence>